<sequence>MKHLIALAAALSFAAPALTHAATVTTSFAQAAGNTWTVGFSIANDGNPSTIEAFTIYFSETLFADLAVTASPAAWDSIVIQPDSALSSAGFFDSYVTNPALALAGGQSQAGFSVQFTYLGSGLPPALPFDIVDASYNVLYSGTTIAAVPEPGAAMLALLGLGVIGAAVGRRGAKAAAEEVAA</sequence>
<proteinExistence type="predicted"/>
<protein>
    <submittedName>
        <fullName evidence="3">PEP-CTERM sorting domain-containing protein</fullName>
    </submittedName>
</protein>
<evidence type="ECO:0000259" key="2">
    <source>
        <dbReference type="Pfam" id="PF07589"/>
    </source>
</evidence>
<evidence type="ECO:0000256" key="1">
    <source>
        <dbReference type="SAM" id="SignalP"/>
    </source>
</evidence>
<keyword evidence="4" id="KW-1185">Reference proteome</keyword>
<dbReference type="AlphaFoldDB" id="A0AAW9QJ52"/>
<gene>
    <name evidence="3" type="ORF">V4F39_16525</name>
</gene>
<feature type="chain" id="PRO_5043521997" evidence="1">
    <location>
        <begin position="22"/>
        <end position="182"/>
    </location>
</feature>
<comment type="caution">
    <text evidence="3">The sequence shown here is derived from an EMBL/GenBank/DDBJ whole genome shotgun (WGS) entry which is preliminary data.</text>
</comment>
<evidence type="ECO:0000313" key="3">
    <source>
        <dbReference type="EMBL" id="MEF7615522.1"/>
    </source>
</evidence>
<feature type="domain" description="Ice-binding protein C-terminal" evidence="2">
    <location>
        <begin position="147"/>
        <end position="171"/>
    </location>
</feature>
<reference evidence="3 4" key="1">
    <citation type="submission" date="2024-02" db="EMBL/GenBank/DDBJ databases">
        <title>Genome sequence of Aquincola sp. MAHUQ-54.</title>
        <authorList>
            <person name="Huq M.A."/>
        </authorList>
    </citation>
    <scope>NUCLEOTIDE SEQUENCE [LARGE SCALE GENOMIC DNA]</scope>
    <source>
        <strain evidence="3 4">MAHUQ-54</strain>
    </source>
</reference>
<feature type="signal peptide" evidence="1">
    <location>
        <begin position="1"/>
        <end position="21"/>
    </location>
</feature>
<name>A0AAW9QJ52_9BURK</name>
<dbReference type="RefSeq" id="WP_332290808.1">
    <property type="nucleotide sequence ID" value="NZ_JAZIBG010000035.1"/>
</dbReference>
<evidence type="ECO:0000313" key="4">
    <source>
        <dbReference type="Proteomes" id="UP001336250"/>
    </source>
</evidence>
<dbReference type="Pfam" id="PF07589">
    <property type="entry name" value="PEP-CTERM"/>
    <property type="match status" value="1"/>
</dbReference>
<keyword evidence="1" id="KW-0732">Signal</keyword>
<dbReference type="EMBL" id="JAZIBG010000035">
    <property type="protein sequence ID" value="MEF7615522.1"/>
    <property type="molecule type" value="Genomic_DNA"/>
</dbReference>
<dbReference type="InterPro" id="IPR013424">
    <property type="entry name" value="Ice-binding_C"/>
</dbReference>
<dbReference type="Proteomes" id="UP001336250">
    <property type="component" value="Unassembled WGS sequence"/>
</dbReference>
<organism evidence="3 4">
    <name type="scientific">Aquincola agrisoli</name>
    <dbReference type="NCBI Taxonomy" id="3119538"/>
    <lineage>
        <taxon>Bacteria</taxon>
        <taxon>Pseudomonadati</taxon>
        <taxon>Pseudomonadota</taxon>
        <taxon>Betaproteobacteria</taxon>
        <taxon>Burkholderiales</taxon>
        <taxon>Sphaerotilaceae</taxon>
        <taxon>Aquincola</taxon>
    </lineage>
</organism>
<accession>A0AAW9QJ52</accession>